<evidence type="ECO:0000313" key="3">
    <source>
        <dbReference type="Proteomes" id="UP000886597"/>
    </source>
</evidence>
<dbReference type="Proteomes" id="UP000886597">
    <property type="component" value="Unassembled WGS sequence"/>
</dbReference>
<dbReference type="AlphaFoldDB" id="A0AAN4RK20"/>
<keyword evidence="4" id="KW-1185">Reference proteome</keyword>
<protein>
    <submittedName>
        <fullName evidence="2">Uncharacterized protein</fullName>
    </submittedName>
</protein>
<reference evidence="2" key="2">
    <citation type="journal article" date="2020" name="Int. Dairy J.">
        <title>Lactic acid bacterial diversity in Brie cheese focusing on salt concentration and pH of isolation medium and characterisation of halophilic and alkaliphilic lactic acid bacterial isolates.</title>
        <authorList>
            <person name="Unno R."/>
            <person name="Matsutani M."/>
            <person name="Suzuki T."/>
            <person name="Kodama K."/>
            <person name="Matsushita H."/>
            <person name="Yamasato K."/>
            <person name="Koizumi Y."/>
            <person name="Ishikawa M."/>
        </authorList>
    </citation>
    <scope>NUCLEOTIDE SEQUENCE</scope>
    <source>
        <strain evidence="2">7C1</strain>
        <strain evidence="1">8C4</strain>
    </source>
</reference>
<gene>
    <name evidence="1" type="ORF">TK11N_09030</name>
    <name evidence="2" type="ORF">TK2N_10110</name>
</gene>
<dbReference type="EMBL" id="BKBO01000011">
    <property type="protein sequence ID" value="GEQ49051.1"/>
    <property type="molecule type" value="Genomic_DNA"/>
</dbReference>
<dbReference type="Proteomes" id="UP000886607">
    <property type="component" value="Unassembled WGS sequence"/>
</dbReference>
<organism evidence="2 3">
    <name type="scientific">Tetragenococcus koreensis</name>
    <dbReference type="NCBI Taxonomy" id="290335"/>
    <lineage>
        <taxon>Bacteria</taxon>
        <taxon>Bacillati</taxon>
        <taxon>Bacillota</taxon>
        <taxon>Bacilli</taxon>
        <taxon>Lactobacillales</taxon>
        <taxon>Enterococcaceae</taxon>
        <taxon>Tetragenococcus</taxon>
    </lineage>
</organism>
<reference evidence="2" key="1">
    <citation type="submission" date="2019-08" db="EMBL/GenBank/DDBJ databases">
        <authorList>
            <person name="Ishikawa M."/>
            <person name="Suzuki T."/>
            <person name="Matsutani M."/>
        </authorList>
    </citation>
    <scope>NUCLEOTIDE SEQUENCE</scope>
    <source>
        <strain evidence="2">7C1</strain>
        <strain evidence="1">8C4</strain>
    </source>
</reference>
<dbReference type="EMBL" id="BKBQ01000012">
    <property type="protein sequence ID" value="GEQ54167.1"/>
    <property type="molecule type" value="Genomic_DNA"/>
</dbReference>
<proteinExistence type="predicted"/>
<evidence type="ECO:0000313" key="4">
    <source>
        <dbReference type="Proteomes" id="UP000886607"/>
    </source>
</evidence>
<name>A0AAN4RK20_9ENTE</name>
<accession>A0AAN4RK20</accession>
<evidence type="ECO:0000313" key="1">
    <source>
        <dbReference type="EMBL" id="GEQ49051.1"/>
    </source>
</evidence>
<sequence>MCKEAHFLLIVQYLRYRVETADQLRLYISVKYLPTLCLWTGQITSTAKLFSGKI</sequence>
<comment type="caution">
    <text evidence="2">The sequence shown here is derived from an EMBL/GenBank/DDBJ whole genome shotgun (WGS) entry which is preliminary data.</text>
</comment>
<evidence type="ECO:0000313" key="2">
    <source>
        <dbReference type="EMBL" id="GEQ54167.1"/>
    </source>
</evidence>